<dbReference type="EMBL" id="RXGB01000478">
    <property type="protein sequence ID" value="TMX03183.1"/>
    <property type="molecule type" value="Genomic_DNA"/>
</dbReference>
<organism evidence="2">
    <name type="scientific">Solanum chilense</name>
    <name type="common">Tomato</name>
    <name type="synonym">Lycopersicon chilense</name>
    <dbReference type="NCBI Taxonomy" id="4083"/>
    <lineage>
        <taxon>Eukaryota</taxon>
        <taxon>Viridiplantae</taxon>
        <taxon>Streptophyta</taxon>
        <taxon>Embryophyta</taxon>
        <taxon>Tracheophyta</taxon>
        <taxon>Spermatophyta</taxon>
        <taxon>Magnoliopsida</taxon>
        <taxon>eudicotyledons</taxon>
        <taxon>Gunneridae</taxon>
        <taxon>Pentapetalae</taxon>
        <taxon>asterids</taxon>
        <taxon>lamiids</taxon>
        <taxon>Solanales</taxon>
        <taxon>Solanaceae</taxon>
        <taxon>Solanoideae</taxon>
        <taxon>Solaneae</taxon>
        <taxon>Solanum</taxon>
        <taxon>Solanum subgen. Lycopersicon</taxon>
    </lineage>
</organism>
<feature type="compositionally biased region" description="Polar residues" evidence="1">
    <location>
        <begin position="1"/>
        <end position="17"/>
    </location>
</feature>
<name>A0A6N2C636_SOLCI</name>
<gene>
    <name evidence="2" type="ORF">EJD97_017853</name>
</gene>
<sequence>MASSMRSNGASIENMKNQKSKGTKDDEMVVTCTNYKGKGKMPVRNDTHPGRRSFFENITYPCPVPSYYADIPGIHLTVDLHIPRKDKASAVASAKLPLVKGLIPLAESTSKEPEKKTHPSKDQP</sequence>
<reference evidence="2" key="1">
    <citation type="submission" date="2019-05" db="EMBL/GenBank/DDBJ databases">
        <title>The de novo reference genome and transcriptome assemblies of the wild tomato species Solanum chilense.</title>
        <authorList>
            <person name="Stam R."/>
            <person name="Nosenko T."/>
            <person name="Hoerger A.C."/>
            <person name="Stephan W."/>
            <person name="Seidel M.A."/>
            <person name="Kuhn J.M.M."/>
            <person name="Haberer G."/>
            <person name="Tellier A."/>
        </authorList>
    </citation>
    <scope>NUCLEOTIDE SEQUENCE</scope>
    <source>
        <tissue evidence="2">Mature leaves</tissue>
    </source>
</reference>
<comment type="caution">
    <text evidence="2">The sequence shown here is derived from an EMBL/GenBank/DDBJ whole genome shotgun (WGS) entry which is preliminary data.</text>
</comment>
<evidence type="ECO:0000313" key="2">
    <source>
        <dbReference type="EMBL" id="TMX03183.1"/>
    </source>
</evidence>
<evidence type="ECO:0000256" key="1">
    <source>
        <dbReference type="SAM" id="MobiDB-lite"/>
    </source>
</evidence>
<proteinExistence type="predicted"/>
<feature type="compositionally biased region" description="Basic and acidic residues" evidence="1">
    <location>
        <begin position="109"/>
        <end position="124"/>
    </location>
</feature>
<accession>A0A6N2C636</accession>
<feature type="region of interest" description="Disordered" evidence="1">
    <location>
        <begin position="1"/>
        <end position="28"/>
    </location>
</feature>
<feature type="region of interest" description="Disordered" evidence="1">
    <location>
        <begin position="104"/>
        <end position="124"/>
    </location>
</feature>
<dbReference type="AlphaFoldDB" id="A0A6N2C636"/>
<protein>
    <submittedName>
        <fullName evidence="2">Uncharacterized protein</fullName>
    </submittedName>
</protein>